<feature type="binding site" evidence="14">
    <location>
        <position position="169"/>
    </location>
    <ligand>
        <name>L-threonine</name>
        <dbReference type="ChEBI" id="CHEBI:57926"/>
    </ligand>
</feature>
<feature type="binding site" evidence="14">
    <location>
        <position position="24"/>
    </location>
    <ligand>
        <name>L-threonine</name>
        <dbReference type="ChEBI" id="CHEBI:57926"/>
    </ligand>
</feature>
<dbReference type="AlphaFoldDB" id="A0A4Y9VSP9"/>
<keyword evidence="7 13" id="KW-0819">tRNA processing</keyword>
<comment type="catalytic activity">
    <reaction evidence="12 13">
        <text>L-threonine + hydrogencarbonate + ATP = L-threonylcarbamoyladenylate + diphosphate + H2O</text>
        <dbReference type="Rhea" id="RHEA:36407"/>
        <dbReference type="ChEBI" id="CHEBI:15377"/>
        <dbReference type="ChEBI" id="CHEBI:17544"/>
        <dbReference type="ChEBI" id="CHEBI:30616"/>
        <dbReference type="ChEBI" id="CHEBI:33019"/>
        <dbReference type="ChEBI" id="CHEBI:57926"/>
        <dbReference type="ChEBI" id="CHEBI:73682"/>
        <dbReference type="EC" id="2.7.7.87"/>
    </reaction>
</comment>
<evidence type="ECO:0000256" key="5">
    <source>
        <dbReference type="ARBA" id="ARBA00022490"/>
    </source>
</evidence>
<accession>A0A4Y9VSP9</accession>
<evidence type="ECO:0000313" key="17">
    <source>
        <dbReference type="Proteomes" id="UP000297706"/>
    </source>
</evidence>
<keyword evidence="8 13" id="KW-0548">Nucleotidyltransferase</keyword>
<organism evidence="16 17">
    <name type="scientific">Methylotenera oryzisoli</name>
    <dbReference type="NCBI Taxonomy" id="2080758"/>
    <lineage>
        <taxon>Bacteria</taxon>
        <taxon>Pseudomonadati</taxon>
        <taxon>Pseudomonadota</taxon>
        <taxon>Betaproteobacteria</taxon>
        <taxon>Nitrosomonadales</taxon>
        <taxon>Methylophilaceae</taxon>
        <taxon>Methylotenera</taxon>
    </lineage>
</organism>
<evidence type="ECO:0000256" key="14">
    <source>
        <dbReference type="PIRSR" id="PIRSR004930-1"/>
    </source>
</evidence>
<dbReference type="GO" id="GO:0000049">
    <property type="term" value="F:tRNA binding"/>
    <property type="evidence" value="ECO:0007669"/>
    <property type="project" value="TreeGrafter"/>
</dbReference>
<evidence type="ECO:0000313" key="16">
    <source>
        <dbReference type="EMBL" id="TFW72243.1"/>
    </source>
</evidence>
<keyword evidence="9 13" id="KW-0547">Nucleotide-binding</keyword>
<feature type="binding site" evidence="14">
    <location>
        <position position="130"/>
    </location>
    <ligand>
        <name>L-threonine</name>
        <dbReference type="ChEBI" id="CHEBI:57926"/>
    </ligand>
</feature>
<dbReference type="SUPFAM" id="SSF55821">
    <property type="entry name" value="YrdC/RibB"/>
    <property type="match status" value="1"/>
</dbReference>
<feature type="binding site" evidence="14">
    <location>
        <position position="106"/>
    </location>
    <ligand>
        <name>ATP</name>
        <dbReference type="ChEBI" id="CHEBI:30616"/>
    </ligand>
</feature>
<dbReference type="Pfam" id="PF03481">
    <property type="entry name" value="Sua5_C"/>
    <property type="match status" value="1"/>
</dbReference>
<comment type="similarity">
    <text evidence="2 13">Belongs to the SUA5 family.</text>
</comment>
<proteinExistence type="inferred from homology"/>
<comment type="function">
    <text evidence="13">Required for the formation of a threonylcarbamoyl group on adenosine at position 37 (t(6)A37) in tRNAs that read codons beginning with adenine.</text>
</comment>
<feature type="binding site" evidence="14">
    <location>
        <position position="47"/>
    </location>
    <ligand>
        <name>ATP</name>
        <dbReference type="ChEBI" id="CHEBI:30616"/>
    </ligand>
</feature>
<feature type="binding site" evidence="14">
    <location>
        <position position="110"/>
    </location>
    <ligand>
        <name>L-threonine</name>
        <dbReference type="ChEBI" id="CHEBI:57926"/>
    </ligand>
</feature>
<evidence type="ECO:0000256" key="4">
    <source>
        <dbReference type="ARBA" id="ARBA00015492"/>
    </source>
</evidence>
<feature type="binding site" evidence="14">
    <location>
        <position position="140"/>
    </location>
    <ligand>
        <name>ATP</name>
        <dbReference type="ChEBI" id="CHEBI:30616"/>
    </ligand>
</feature>
<keyword evidence="17" id="KW-1185">Reference proteome</keyword>
<evidence type="ECO:0000256" key="13">
    <source>
        <dbReference type="PIRNR" id="PIRNR004930"/>
    </source>
</evidence>
<dbReference type="Pfam" id="PF01300">
    <property type="entry name" value="Sua5_yciO_yrdC"/>
    <property type="match status" value="1"/>
</dbReference>
<protein>
    <recommendedName>
        <fullName evidence="4 13">Threonylcarbamoyl-AMP synthase</fullName>
        <shortName evidence="13">TC-AMP synthase</shortName>
        <ecNumber evidence="3 13">2.7.7.87</ecNumber>
    </recommendedName>
    <alternativeName>
        <fullName evidence="11 13">L-threonylcarbamoyladenylate synthase</fullName>
    </alternativeName>
</protein>
<evidence type="ECO:0000256" key="7">
    <source>
        <dbReference type="ARBA" id="ARBA00022694"/>
    </source>
</evidence>
<evidence type="ECO:0000256" key="8">
    <source>
        <dbReference type="ARBA" id="ARBA00022695"/>
    </source>
</evidence>
<dbReference type="PIRSF" id="PIRSF004930">
    <property type="entry name" value="Tln_factor_SUA5"/>
    <property type="match status" value="1"/>
</dbReference>
<evidence type="ECO:0000256" key="2">
    <source>
        <dbReference type="ARBA" id="ARBA00007663"/>
    </source>
</evidence>
<reference evidence="16 17" key="1">
    <citation type="submission" date="2018-02" db="EMBL/GenBank/DDBJ databases">
        <title>A novel lanthanide dependent methylotroph, Methylotenera sp. La3113.</title>
        <authorList>
            <person name="Lv H."/>
            <person name="Tani A."/>
        </authorList>
    </citation>
    <scope>NUCLEOTIDE SEQUENCE [LARGE SCALE GENOMIC DNA]</scope>
    <source>
        <strain evidence="16 17">La3113</strain>
    </source>
</reference>
<dbReference type="OrthoDB" id="9814580at2"/>
<dbReference type="GO" id="GO:0003725">
    <property type="term" value="F:double-stranded RNA binding"/>
    <property type="evidence" value="ECO:0007669"/>
    <property type="project" value="UniProtKB-UniRule"/>
</dbReference>
<dbReference type="InterPro" id="IPR038385">
    <property type="entry name" value="Sua5/YwlC_C"/>
</dbReference>
<dbReference type="Gene3D" id="3.40.50.11030">
    <property type="entry name" value="Threonylcarbamoyl-AMP synthase, C-terminal domain"/>
    <property type="match status" value="1"/>
</dbReference>
<sequence length="327" mass="34546">MRVSLEQAIAELKNGGVVAIPTETVYGLAADATNDSALRKIFAIKQRPADHPLIVHIGDISQVQEWVTTFPEVAIALATAFWPGPLTLVLPAQPHVSRVVRGDEPTVALRVPNHPVALALLTKGGLSVAAPSANLFTQLSPTTSAHVEAGLGEDIPVLDGGACHVGIESTIVSVSADGQWQLLRPGMISEQAIAAVATRAAHQQAPTGVSADAAVQQPLPKAPGQHALHYSPRTPLLLFKDRTALTQECESLQQAGLSCAAMLIGNGDVPNCPHVTLPDSPDKVAELLYSTLHSLDAMKVDRLLVELPPSLPIWMAVLDRLSRAGYR</sequence>
<evidence type="ECO:0000256" key="10">
    <source>
        <dbReference type="ARBA" id="ARBA00022840"/>
    </source>
</evidence>
<dbReference type="PANTHER" id="PTHR17490:SF16">
    <property type="entry name" value="THREONYLCARBAMOYL-AMP SYNTHASE"/>
    <property type="match status" value="1"/>
</dbReference>
<comment type="caution">
    <text evidence="16">The sequence shown here is derived from an EMBL/GenBank/DDBJ whole genome shotgun (WGS) entry which is preliminary data.</text>
</comment>
<dbReference type="RefSeq" id="WP_135276786.1">
    <property type="nucleotide sequence ID" value="NZ_PQVH01000006.1"/>
</dbReference>
<dbReference type="Gene3D" id="3.90.870.10">
    <property type="entry name" value="DHBP synthase"/>
    <property type="match status" value="1"/>
</dbReference>
<dbReference type="EC" id="2.7.7.87" evidence="3 13"/>
<feature type="binding site" evidence="14">
    <location>
        <position position="132"/>
    </location>
    <ligand>
        <name>ATP</name>
        <dbReference type="ChEBI" id="CHEBI:30616"/>
    </ligand>
</feature>
<dbReference type="EMBL" id="PQVH01000006">
    <property type="protein sequence ID" value="TFW72243.1"/>
    <property type="molecule type" value="Genomic_DNA"/>
</dbReference>
<dbReference type="GO" id="GO:0008033">
    <property type="term" value="P:tRNA processing"/>
    <property type="evidence" value="ECO:0007669"/>
    <property type="project" value="UniProtKB-KW"/>
</dbReference>
<evidence type="ECO:0000256" key="3">
    <source>
        <dbReference type="ARBA" id="ARBA00012584"/>
    </source>
</evidence>
<dbReference type="GO" id="GO:0061710">
    <property type="term" value="F:L-threonylcarbamoyladenylate synthase"/>
    <property type="evidence" value="ECO:0007669"/>
    <property type="project" value="UniProtKB-EC"/>
</dbReference>
<feature type="binding site" evidence="14">
    <location>
        <position position="230"/>
    </location>
    <ligand>
        <name>ATP</name>
        <dbReference type="ChEBI" id="CHEBI:30616"/>
    </ligand>
</feature>
<dbReference type="InterPro" id="IPR005145">
    <property type="entry name" value="Sua5_C"/>
</dbReference>
<dbReference type="GO" id="GO:0005524">
    <property type="term" value="F:ATP binding"/>
    <property type="evidence" value="ECO:0007669"/>
    <property type="project" value="UniProtKB-UniRule"/>
</dbReference>
<keyword evidence="10 13" id="KW-0067">ATP-binding</keyword>
<comment type="subcellular location">
    <subcellularLocation>
        <location evidence="1 13">Cytoplasm</location>
    </subcellularLocation>
</comment>
<evidence type="ECO:0000256" key="6">
    <source>
        <dbReference type="ARBA" id="ARBA00022679"/>
    </source>
</evidence>
<dbReference type="Proteomes" id="UP000297706">
    <property type="component" value="Unassembled WGS sequence"/>
</dbReference>
<dbReference type="InterPro" id="IPR050156">
    <property type="entry name" value="TC-AMP_synthase_SUA5"/>
</dbReference>
<feature type="domain" description="YrdC-like" evidence="15">
    <location>
        <begin position="2"/>
        <end position="188"/>
    </location>
</feature>
<name>A0A4Y9VSP9_9PROT</name>
<dbReference type="InterPro" id="IPR006070">
    <property type="entry name" value="Sua5-like_dom"/>
</dbReference>
<feature type="binding site" evidence="14">
    <location>
        <position position="56"/>
    </location>
    <ligand>
        <name>L-threonine</name>
        <dbReference type="ChEBI" id="CHEBI:57926"/>
    </ligand>
</feature>
<dbReference type="InterPro" id="IPR010923">
    <property type="entry name" value="T(6)A37_SUA5"/>
</dbReference>
<feature type="binding site" evidence="14">
    <location>
        <position position="184"/>
    </location>
    <ligand>
        <name>ATP</name>
        <dbReference type="ChEBI" id="CHEBI:30616"/>
    </ligand>
</feature>
<keyword evidence="5 13" id="KW-0963">Cytoplasm</keyword>
<dbReference type="PANTHER" id="PTHR17490">
    <property type="entry name" value="SUA5"/>
    <property type="match status" value="1"/>
</dbReference>
<evidence type="ECO:0000256" key="12">
    <source>
        <dbReference type="ARBA" id="ARBA00048366"/>
    </source>
</evidence>
<dbReference type="InterPro" id="IPR017945">
    <property type="entry name" value="DHBP_synth_RibB-like_a/b_dom"/>
</dbReference>
<evidence type="ECO:0000256" key="9">
    <source>
        <dbReference type="ARBA" id="ARBA00022741"/>
    </source>
</evidence>
<dbReference type="GO" id="GO:0005737">
    <property type="term" value="C:cytoplasm"/>
    <property type="evidence" value="ECO:0007669"/>
    <property type="project" value="UniProtKB-SubCell"/>
</dbReference>
<gene>
    <name evidence="16" type="ORF">C3Y98_03815</name>
</gene>
<evidence type="ECO:0000259" key="15">
    <source>
        <dbReference type="PROSITE" id="PS51163"/>
    </source>
</evidence>
<evidence type="ECO:0000256" key="11">
    <source>
        <dbReference type="ARBA" id="ARBA00029774"/>
    </source>
</evidence>
<dbReference type="NCBIfam" id="TIGR00057">
    <property type="entry name" value="L-threonylcarbamoyladenylate synthase"/>
    <property type="match status" value="1"/>
</dbReference>
<dbReference type="GO" id="GO:0006450">
    <property type="term" value="P:regulation of translational fidelity"/>
    <property type="evidence" value="ECO:0007669"/>
    <property type="project" value="TreeGrafter"/>
</dbReference>
<dbReference type="PROSITE" id="PS51163">
    <property type="entry name" value="YRDC"/>
    <property type="match status" value="1"/>
</dbReference>
<evidence type="ECO:0000256" key="1">
    <source>
        <dbReference type="ARBA" id="ARBA00004496"/>
    </source>
</evidence>
<keyword evidence="6 13" id="KW-0808">Transferase</keyword>